<gene>
    <name evidence="2" type="ORF">A8709_32490</name>
</gene>
<comment type="caution">
    <text evidence="2">The sequence shown here is derived from an EMBL/GenBank/DDBJ whole genome shotgun (WGS) entry which is preliminary data.</text>
</comment>
<dbReference type="Proteomes" id="UP000093309">
    <property type="component" value="Unassembled WGS sequence"/>
</dbReference>
<feature type="domain" description="TniQ" evidence="1">
    <location>
        <begin position="8"/>
        <end position="140"/>
    </location>
</feature>
<dbReference type="RefSeq" id="WP_065856931.1">
    <property type="nucleotide sequence ID" value="NZ_LYPC01000027.1"/>
</dbReference>
<dbReference type="EMBL" id="LYPC01000027">
    <property type="protein sequence ID" value="OCT12542.1"/>
    <property type="molecule type" value="Genomic_DNA"/>
</dbReference>
<evidence type="ECO:0000259" key="1">
    <source>
        <dbReference type="Pfam" id="PF06527"/>
    </source>
</evidence>
<reference evidence="3" key="1">
    <citation type="submission" date="2016-05" db="EMBL/GenBank/DDBJ databases">
        <title>Paenibacillus oryzae. sp. nov., isolated from the rice root.</title>
        <authorList>
            <person name="Zhang J."/>
            <person name="Zhang X."/>
        </authorList>
    </citation>
    <scope>NUCLEOTIDE SEQUENCE [LARGE SCALE GENOMIC DNA]</scope>
    <source>
        <strain evidence="3">KCTC13222</strain>
    </source>
</reference>
<sequence>MTYRKLSIRPKLFPGETLTSFLLRVAKSYRTTVKEVWKWFGDGNIRNLCRIDFYLSSYFDIEKICALLNIDAEQIRSASFFTLLESIQERSEQSEWWFLGNSLEYKKRRYCPKCVAMNNRYDLIWQVKEIHICEKHQVYLQDSCLTCNHALPYVNDLLSFGKCTNCMNSLCVQPELCTNNNEIQAQEVIHRQWKYMLNTPFIHSEYSEIMGKGRYIATKLLFLAQNKESTIHRGRMNLTSDEISGLIAYIKDDNKRSKKYMVTLPRILRIVRSRDIDIETLYEIEVPESYVRSIFKEGKEQVQIGTCLVPWCPSFEQKIGLLPLNYNSGSIKFQNEKFKLPHICMYCSLKYGYNQSNDWVEIERFIHTAFDISLPMLNSGAGISKVAETLKTDRFMVYRIVGYLLYHELLVGKIKLKYATFQIEKEPVKFFEILSKINGSKIVYARKNFGWNQVEYYFYYFHSSVQLFLHEAYFTQNREVKVEGLREIKKRKKVHKAETEVERIQKAEIWKLAKAYFEERSKFHQDAADLSFFQFVGKGKKWLISNVPNLMDWYFKMKEELINNNQKHRKCDRLNRYLSTLCELYKSGIRISLESISEKCGIRKKYMRINGLMSIVNQIKDALLSGSISIKEVEELLNVKPKIEQWESFVLKWKIT</sequence>
<dbReference type="Pfam" id="PF06527">
    <property type="entry name" value="TniQ"/>
    <property type="match status" value="1"/>
</dbReference>
<dbReference type="InterPro" id="IPR009492">
    <property type="entry name" value="TniQ"/>
</dbReference>
<keyword evidence="3" id="KW-1185">Reference proteome</keyword>
<evidence type="ECO:0000313" key="3">
    <source>
        <dbReference type="Proteomes" id="UP000093309"/>
    </source>
</evidence>
<accession>A0A1C0ZWQ5</accession>
<evidence type="ECO:0000313" key="2">
    <source>
        <dbReference type="EMBL" id="OCT12542.1"/>
    </source>
</evidence>
<protein>
    <recommendedName>
        <fullName evidence="1">TniQ domain-containing protein</fullName>
    </recommendedName>
</protein>
<dbReference type="AlphaFoldDB" id="A0A1C0ZWQ5"/>
<proteinExistence type="predicted"/>
<organism evidence="2 3">
    <name type="scientific">Paenibacillus pectinilyticus</name>
    <dbReference type="NCBI Taxonomy" id="512399"/>
    <lineage>
        <taxon>Bacteria</taxon>
        <taxon>Bacillati</taxon>
        <taxon>Bacillota</taxon>
        <taxon>Bacilli</taxon>
        <taxon>Bacillales</taxon>
        <taxon>Paenibacillaceae</taxon>
        <taxon>Paenibacillus</taxon>
    </lineage>
</organism>
<name>A0A1C0ZWQ5_9BACL</name>
<dbReference type="STRING" id="512399.A8709_32490"/>
<dbReference type="OrthoDB" id="2569037at2"/>